<dbReference type="EMBL" id="CADCWO010000174">
    <property type="protein sequence ID" value="CAA9582249.1"/>
    <property type="molecule type" value="Genomic_DNA"/>
</dbReference>
<dbReference type="PANTHER" id="PTHR35745">
    <property type="entry name" value="BNACNNG14650D PROTEIN"/>
    <property type="match status" value="1"/>
</dbReference>
<evidence type="ECO:0000256" key="2">
    <source>
        <dbReference type="SAM" id="MobiDB-lite"/>
    </source>
</evidence>
<proteinExistence type="predicted"/>
<protein>
    <recommendedName>
        <fullName evidence="4">Thylakoid lumen protein</fullName>
    </recommendedName>
</protein>
<dbReference type="InterPro" id="IPR040003">
    <property type="entry name" value="PG18-like"/>
</dbReference>
<feature type="region of interest" description="Disordered" evidence="2">
    <location>
        <begin position="64"/>
        <end position="84"/>
    </location>
</feature>
<dbReference type="AlphaFoldDB" id="A0A6J4VLH6"/>
<evidence type="ECO:0008006" key="4">
    <source>
        <dbReference type="Google" id="ProtNLM"/>
    </source>
</evidence>
<accession>A0A6J4VLH6</accession>
<name>A0A6J4VLH6_9CYAN</name>
<evidence type="ECO:0000313" key="3">
    <source>
        <dbReference type="EMBL" id="CAA9582249.1"/>
    </source>
</evidence>
<feature type="compositionally biased region" description="Polar residues" evidence="2">
    <location>
        <begin position="64"/>
        <end position="81"/>
    </location>
</feature>
<dbReference type="Pfam" id="PF20711">
    <property type="entry name" value="DUF6825"/>
    <property type="match status" value="1"/>
</dbReference>
<reference evidence="3" key="1">
    <citation type="submission" date="2020-02" db="EMBL/GenBank/DDBJ databases">
        <authorList>
            <person name="Meier V. D."/>
        </authorList>
    </citation>
    <scope>NUCLEOTIDE SEQUENCE</scope>
    <source>
        <strain evidence="3">AVDCRST_MAG81</strain>
    </source>
</reference>
<keyword evidence="1" id="KW-0175">Coiled coil</keyword>
<feature type="coiled-coil region" evidence="1">
    <location>
        <begin position="13"/>
        <end position="40"/>
    </location>
</feature>
<sequence>MSDPLVHAFFLGRATAEVLYEQLEASLTNAMSELGKFDAEQREHLREFTEQIIERANRAEAVATQGQASTVTAPSDSQPTDLQADIDQLRAEIAQLRSGLQNYRSHSA</sequence>
<organism evidence="3">
    <name type="scientific">uncultured Synechococcales cyanobacterium</name>
    <dbReference type="NCBI Taxonomy" id="1936017"/>
    <lineage>
        <taxon>Bacteria</taxon>
        <taxon>Bacillati</taxon>
        <taxon>Cyanobacteriota</taxon>
        <taxon>Cyanophyceae</taxon>
        <taxon>Synechococcales</taxon>
        <taxon>environmental samples</taxon>
    </lineage>
</organism>
<evidence type="ECO:0000256" key="1">
    <source>
        <dbReference type="SAM" id="Coils"/>
    </source>
</evidence>
<dbReference type="GO" id="GO:0010027">
    <property type="term" value="P:thylakoid membrane organization"/>
    <property type="evidence" value="ECO:0007669"/>
    <property type="project" value="InterPro"/>
</dbReference>
<gene>
    <name evidence="3" type="ORF">AVDCRST_MAG81-3190</name>
</gene>
<dbReference type="PANTHER" id="PTHR35745:SF1">
    <property type="entry name" value="OS04G0513000 PROTEIN"/>
    <property type="match status" value="1"/>
</dbReference>